<evidence type="ECO:0000313" key="3">
    <source>
        <dbReference type="EMBL" id="ARU63643.1"/>
    </source>
</evidence>
<gene>
    <name evidence="3" type="ORF">CBW65_23455</name>
</gene>
<protein>
    <recommendedName>
        <fullName evidence="5">Sporulation protein</fullName>
    </recommendedName>
</protein>
<evidence type="ECO:0000256" key="2">
    <source>
        <dbReference type="SAM" id="SignalP"/>
    </source>
</evidence>
<dbReference type="PROSITE" id="PS51257">
    <property type="entry name" value="PROKAR_LIPOPROTEIN"/>
    <property type="match status" value="1"/>
</dbReference>
<feature type="signal peptide" evidence="2">
    <location>
        <begin position="1"/>
        <end position="26"/>
    </location>
</feature>
<dbReference type="EMBL" id="CP021434">
    <property type="protein sequence ID" value="ARU63643.1"/>
    <property type="molecule type" value="Genomic_DNA"/>
</dbReference>
<organism evidence="3 4">
    <name type="scientific">Tumebacillus avium</name>
    <dbReference type="NCBI Taxonomy" id="1903704"/>
    <lineage>
        <taxon>Bacteria</taxon>
        <taxon>Bacillati</taxon>
        <taxon>Bacillota</taxon>
        <taxon>Bacilli</taxon>
        <taxon>Bacillales</taxon>
        <taxon>Alicyclobacillaceae</taxon>
        <taxon>Tumebacillus</taxon>
    </lineage>
</organism>
<feature type="compositionally biased region" description="Low complexity" evidence="1">
    <location>
        <begin position="38"/>
        <end position="71"/>
    </location>
</feature>
<dbReference type="Proteomes" id="UP000195437">
    <property type="component" value="Chromosome"/>
</dbReference>
<feature type="chain" id="PRO_5012146466" description="Sporulation protein" evidence="2">
    <location>
        <begin position="27"/>
        <end position="165"/>
    </location>
</feature>
<evidence type="ECO:0000256" key="1">
    <source>
        <dbReference type="SAM" id="MobiDB-lite"/>
    </source>
</evidence>
<proteinExistence type="predicted"/>
<sequence>MKKTAASLFAVLLASSLVTGCSNNNAQNDGQPAGGGAKAQSQQAQQKGGAKTQAQGGQKGQQGQQNVLQKQDSQDALYEDKKLEAAVEKVQNVKHATIMVSGTTAYVMIEDMGSMKKSNVAAPNTDANILNAPEAVNMPPAMTTAIRDTIIRTNPNLRRVVFMSK</sequence>
<dbReference type="OrthoDB" id="1707228at2"/>
<accession>A0A1Y0IW90</accession>
<evidence type="ECO:0008006" key="5">
    <source>
        <dbReference type="Google" id="ProtNLM"/>
    </source>
</evidence>
<keyword evidence="2" id="KW-0732">Signal</keyword>
<feature type="region of interest" description="Disordered" evidence="1">
    <location>
        <begin position="25"/>
        <end position="73"/>
    </location>
</feature>
<dbReference type="KEGG" id="tum:CBW65_23455"/>
<dbReference type="AlphaFoldDB" id="A0A1Y0IW90"/>
<reference evidence="4" key="1">
    <citation type="submission" date="2017-05" db="EMBL/GenBank/DDBJ databases">
        <authorList>
            <person name="Sung H."/>
        </authorList>
    </citation>
    <scope>NUCLEOTIDE SEQUENCE [LARGE SCALE GENOMIC DNA]</scope>
    <source>
        <strain evidence="4">AR23208</strain>
    </source>
</reference>
<keyword evidence="4" id="KW-1185">Reference proteome</keyword>
<dbReference type="RefSeq" id="WP_087458977.1">
    <property type="nucleotide sequence ID" value="NZ_CP021434.1"/>
</dbReference>
<name>A0A1Y0IW90_9BACL</name>
<evidence type="ECO:0000313" key="4">
    <source>
        <dbReference type="Proteomes" id="UP000195437"/>
    </source>
</evidence>